<dbReference type="PANTHER" id="PTHR22989:SF3">
    <property type="entry name" value="METHYLTRANSFERASE FKBM DOMAIN-CONTAINING PROTEIN"/>
    <property type="match status" value="1"/>
</dbReference>
<dbReference type="PANTHER" id="PTHR22989">
    <property type="entry name" value="UNCHARACTERIZED DUF13 C.ELEGANS"/>
    <property type="match status" value="1"/>
</dbReference>
<keyword evidence="2" id="KW-1185">Reference proteome</keyword>
<protein>
    <submittedName>
        <fullName evidence="3">Methyltransferase FkbM domain-containing protein</fullName>
    </submittedName>
</protein>
<evidence type="ECO:0000313" key="3">
    <source>
        <dbReference type="WBParaSite" id="PSU_v2.g18051.t1"/>
    </source>
</evidence>
<evidence type="ECO:0000259" key="1">
    <source>
        <dbReference type="Pfam" id="PF05050"/>
    </source>
</evidence>
<organism evidence="2 3">
    <name type="scientific">Panagrolaimus superbus</name>
    <dbReference type="NCBI Taxonomy" id="310955"/>
    <lineage>
        <taxon>Eukaryota</taxon>
        <taxon>Metazoa</taxon>
        <taxon>Ecdysozoa</taxon>
        <taxon>Nematoda</taxon>
        <taxon>Chromadorea</taxon>
        <taxon>Rhabditida</taxon>
        <taxon>Tylenchina</taxon>
        <taxon>Panagrolaimomorpha</taxon>
        <taxon>Panagrolaimoidea</taxon>
        <taxon>Panagrolaimidae</taxon>
        <taxon>Panagrolaimus</taxon>
    </lineage>
</organism>
<dbReference type="InterPro" id="IPR006342">
    <property type="entry name" value="FkbM_mtfrase"/>
</dbReference>
<name>A0A914YGY3_9BILA</name>
<feature type="domain" description="Methyltransferase FkbM" evidence="1">
    <location>
        <begin position="10"/>
        <end position="135"/>
    </location>
</feature>
<proteinExistence type="predicted"/>
<sequence length="193" mass="21788">MVRGFHQEECRWLTIGIGGLISAEEQVHAKYPNCKIFGVEPGNHGNFTKVGQLLSVGVGIDDYDNSNGIKVISLPRILDEFVHSRLVHYLSIDIESYEMIVLRELIGNGKFASENIVFCQIDAELHNPKQGGQHPLAENINRVQWILDFLSESSPYIPIFTVSYQPANKVTFINIVNSECEKAFKFSSYLNKE</sequence>
<reference evidence="3" key="1">
    <citation type="submission" date="2022-11" db="UniProtKB">
        <authorList>
            <consortium name="WormBaseParasite"/>
        </authorList>
    </citation>
    <scope>IDENTIFICATION</scope>
</reference>
<dbReference type="WBParaSite" id="PSU_v2.g18051.t1">
    <property type="protein sequence ID" value="PSU_v2.g18051.t1"/>
    <property type="gene ID" value="PSU_v2.g18051"/>
</dbReference>
<evidence type="ECO:0000313" key="2">
    <source>
        <dbReference type="Proteomes" id="UP000887577"/>
    </source>
</evidence>
<dbReference type="Pfam" id="PF05050">
    <property type="entry name" value="Methyltransf_21"/>
    <property type="match status" value="1"/>
</dbReference>
<dbReference type="Proteomes" id="UP000887577">
    <property type="component" value="Unplaced"/>
</dbReference>
<dbReference type="AlphaFoldDB" id="A0A914YGY3"/>
<accession>A0A914YGY3</accession>